<feature type="domain" description="Knr4/Smi1-like" evidence="1">
    <location>
        <begin position="25"/>
        <end position="132"/>
    </location>
</feature>
<dbReference type="Gene3D" id="3.40.1580.10">
    <property type="entry name" value="SMI1/KNR4-like"/>
    <property type="match status" value="1"/>
</dbReference>
<dbReference type="EMBL" id="FUZE01000001">
    <property type="protein sequence ID" value="SKB40998.1"/>
    <property type="molecule type" value="Genomic_DNA"/>
</dbReference>
<proteinExistence type="predicted"/>
<reference evidence="2 3" key="1">
    <citation type="submission" date="2017-02" db="EMBL/GenBank/DDBJ databases">
        <authorList>
            <person name="Varghese N."/>
            <person name="Submissions S."/>
        </authorList>
    </citation>
    <scope>NUCLEOTIDE SEQUENCE [LARGE SCALE GENOMIC DNA]</scope>
    <source>
        <strain evidence="2 3">DSM 16775</strain>
    </source>
</reference>
<gene>
    <name evidence="2" type="ORF">SAMN05421800_101505</name>
</gene>
<evidence type="ECO:0000313" key="2">
    <source>
        <dbReference type="EMBL" id="SKB40998.1"/>
    </source>
</evidence>
<dbReference type="InterPro" id="IPR037883">
    <property type="entry name" value="Knr4/Smi1-like_sf"/>
</dbReference>
<protein>
    <submittedName>
        <fullName evidence="2">SMI1 / KNR4 family (SUKH-1)</fullName>
    </submittedName>
</protein>
<dbReference type="InterPro" id="IPR018958">
    <property type="entry name" value="Knr4/Smi1-like_dom"/>
</dbReference>
<evidence type="ECO:0000313" key="3">
    <source>
        <dbReference type="Proteomes" id="UP000190669"/>
    </source>
</evidence>
<dbReference type="Proteomes" id="UP000190669">
    <property type="component" value="Unassembled WGS sequence"/>
</dbReference>
<organism evidence="2 3">
    <name type="scientific">Chryseobacterium balustinum</name>
    <dbReference type="NCBI Taxonomy" id="246"/>
    <lineage>
        <taxon>Bacteria</taxon>
        <taxon>Pseudomonadati</taxon>
        <taxon>Bacteroidota</taxon>
        <taxon>Flavobacteriia</taxon>
        <taxon>Flavobacteriales</taxon>
        <taxon>Weeksellaceae</taxon>
        <taxon>Chryseobacterium group</taxon>
        <taxon>Chryseobacterium</taxon>
    </lineage>
</organism>
<keyword evidence="3" id="KW-1185">Reference proteome</keyword>
<comment type="caution">
    <text evidence="2">The sequence shown here is derived from an EMBL/GenBank/DDBJ whole genome shotgun (WGS) entry which is preliminary data.</text>
</comment>
<accession>A0ABY1L3V5</accession>
<sequence length="143" mass="17003">MSLINTILSKYKWIKRAEMLDFNFKTIEDKIGFDLPQDYKDYSIEYDENEDFIGKEFVRLWSLENLIDWNTDYQILENLPNTIAIGDNGNGEFIGIHFIENSNYKIILSTYIDLDPEYNIEIGKSFTDFIEKLNKGKTWFNEK</sequence>
<name>A0ABY1L3V5_9FLAO</name>
<dbReference type="SUPFAM" id="SSF160631">
    <property type="entry name" value="SMI1/KNR4-like"/>
    <property type="match status" value="1"/>
</dbReference>
<dbReference type="Pfam" id="PF09346">
    <property type="entry name" value="SMI1_KNR4"/>
    <property type="match status" value="1"/>
</dbReference>
<evidence type="ECO:0000259" key="1">
    <source>
        <dbReference type="Pfam" id="PF09346"/>
    </source>
</evidence>